<feature type="signal peptide" evidence="2">
    <location>
        <begin position="1"/>
        <end position="20"/>
    </location>
</feature>
<feature type="compositionally biased region" description="Basic residues" evidence="1">
    <location>
        <begin position="162"/>
        <end position="175"/>
    </location>
</feature>
<feature type="region of interest" description="Disordered" evidence="1">
    <location>
        <begin position="151"/>
        <end position="184"/>
    </location>
</feature>
<sequence length="262" mass="28345">MMMNKSLVLLVLSVVSPSASFVTNNAAWSIRRSVVTSSSSAEWTGDVVSNTPDGQIRGCSITPDSEDSTLFTISIDGVEADLGKFSEAIYKKITSDAKQQSFQGFRPGTIPPHLQPTYRAFAMDECAREATLEAMEQNNIRPFQDARENLEFSSVSIPPPAKKAKKKKGGRKKKGQNSAMAQPAEVVEEPQWLLFDGMKEALDAGWKPGQSFSFVVKGAKGQKLRDESSVAGAKAIGSPNSAIDLNRVDVNSLPGGDDDWNK</sequence>
<dbReference type="SUPFAM" id="SSF102735">
    <property type="entry name" value="Trigger factor ribosome-binding domain"/>
    <property type="match status" value="1"/>
</dbReference>
<evidence type="ECO:0000256" key="1">
    <source>
        <dbReference type="SAM" id="MobiDB-lite"/>
    </source>
</evidence>
<feature type="chain" id="PRO_5031565608" description="Trigger factor ribosome-binding bacterial domain-containing protein" evidence="2">
    <location>
        <begin position="21"/>
        <end position="262"/>
    </location>
</feature>
<evidence type="ECO:0000313" key="3">
    <source>
        <dbReference type="EMBL" id="CAD9339278.1"/>
    </source>
</evidence>
<dbReference type="GO" id="GO:0006457">
    <property type="term" value="P:protein folding"/>
    <property type="evidence" value="ECO:0007669"/>
    <property type="project" value="InterPro"/>
</dbReference>
<keyword evidence="2" id="KW-0732">Signal</keyword>
<name>A0A7S1ZHR2_9STRA</name>
<accession>A0A7S1ZHR2</accession>
<gene>
    <name evidence="3" type="ORF">DBRI1063_LOCUS15703</name>
</gene>
<protein>
    <recommendedName>
        <fullName evidence="4">Trigger factor ribosome-binding bacterial domain-containing protein</fullName>
    </recommendedName>
</protein>
<dbReference type="AlphaFoldDB" id="A0A7S1ZHR2"/>
<dbReference type="Gene3D" id="3.30.70.1050">
    <property type="entry name" value="Trigger factor ribosome-binding domain"/>
    <property type="match status" value="1"/>
</dbReference>
<dbReference type="InterPro" id="IPR036611">
    <property type="entry name" value="Trigger_fac_ribosome-bd_sf"/>
</dbReference>
<proteinExistence type="predicted"/>
<organism evidence="3">
    <name type="scientific">Ditylum brightwellii</name>
    <dbReference type="NCBI Taxonomy" id="49249"/>
    <lineage>
        <taxon>Eukaryota</taxon>
        <taxon>Sar</taxon>
        <taxon>Stramenopiles</taxon>
        <taxon>Ochrophyta</taxon>
        <taxon>Bacillariophyta</taxon>
        <taxon>Mediophyceae</taxon>
        <taxon>Lithodesmiophycidae</taxon>
        <taxon>Lithodesmiales</taxon>
        <taxon>Lithodesmiaceae</taxon>
        <taxon>Ditylum</taxon>
    </lineage>
</organism>
<evidence type="ECO:0008006" key="4">
    <source>
        <dbReference type="Google" id="ProtNLM"/>
    </source>
</evidence>
<dbReference type="EMBL" id="HBGN01024550">
    <property type="protein sequence ID" value="CAD9339278.1"/>
    <property type="molecule type" value="Transcribed_RNA"/>
</dbReference>
<dbReference type="GO" id="GO:0015031">
    <property type="term" value="P:protein transport"/>
    <property type="evidence" value="ECO:0007669"/>
    <property type="project" value="InterPro"/>
</dbReference>
<reference evidence="3" key="1">
    <citation type="submission" date="2021-01" db="EMBL/GenBank/DDBJ databases">
        <authorList>
            <person name="Corre E."/>
            <person name="Pelletier E."/>
            <person name="Niang G."/>
            <person name="Scheremetjew M."/>
            <person name="Finn R."/>
            <person name="Kale V."/>
            <person name="Holt S."/>
            <person name="Cochrane G."/>
            <person name="Meng A."/>
            <person name="Brown T."/>
            <person name="Cohen L."/>
        </authorList>
    </citation>
    <scope>NUCLEOTIDE SEQUENCE</scope>
    <source>
        <strain evidence="3">Pop2</strain>
    </source>
</reference>
<evidence type="ECO:0000256" key="2">
    <source>
        <dbReference type="SAM" id="SignalP"/>
    </source>
</evidence>